<keyword evidence="2" id="KW-0813">Transport</keyword>
<feature type="transmembrane region" description="Helical" evidence="10">
    <location>
        <begin position="157"/>
        <end position="180"/>
    </location>
</feature>
<feature type="transmembrane region" description="Helical" evidence="10">
    <location>
        <begin position="364"/>
        <end position="385"/>
    </location>
</feature>
<feature type="transmembrane region" description="Helical" evidence="10">
    <location>
        <begin position="38"/>
        <end position="57"/>
    </location>
</feature>
<evidence type="ECO:0000256" key="1">
    <source>
        <dbReference type="ARBA" id="ARBA00004141"/>
    </source>
</evidence>
<keyword evidence="3" id="KW-0050">Antiport</keyword>
<dbReference type="Proteomes" id="UP000184391">
    <property type="component" value="Unassembled WGS sequence"/>
</dbReference>
<dbReference type="GO" id="GO:0006813">
    <property type="term" value="P:potassium ion transport"/>
    <property type="evidence" value="ECO:0007669"/>
    <property type="project" value="UniProtKB-KW"/>
</dbReference>
<dbReference type="InterPro" id="IPR036291">
    <property type="entry name" value="NAD(P)-bd_dom_sf"/>
</dbReference>
<feature type="domain" description="Cation/H+ exchanger transmembrane" evidence="11">
    <location>
        <begin position="28"/>
        <end position="380"/>
    </location>
</feature>
<organism evidence="13 14">
    <name type="scientific">Erythrobacter sanguineus</name>
    <dbReference type="NCBI Taxonomy" id="198312"/>
    <lineage>
        <taxon>Bacteria</taxon>
        <taxon>Pseudomonadati</taxon>
        <taxon>Pseudomonadota</taxon>
        <taxon>Alphaproteobacteria</taxon>
        <taxon>Sphingomonadales</taxon>
        <taxon>Erythrobacteraceae</taxon>
        <taxon>Erythrobacter/Porphyrobacter group</taxon>
        <taxon>Erythrobacter</taxon>
    </lineage>
</organism>
<dbReference type="STRING" id="198312.SAMN02745193_02685"/>
<dbReference type="InterPro" id="IPR006153">
    <property type="entry name" value="Cation/H_exchanger_TM"/>
</dbReference>
<evidence type="ECO:0000259" key="12">
    <source>
        <dbReference type="Pfam" id="PF02254"/>
    </source>
</evidence>
<proteinExistence type="predicted"/>
<evidence type="ECO:0000256" key="6">
    <source>
        <dbReference type="ARBA" id="ARBA00022958"/>
    </source>
</evidence>
<keyword evidence="14" id="KW-1185">Reference proteome</keyword>
<name>A0A1M7T0H7_9SPHN</name>
<evidence type="ECO:0000256" key="8">
    <source>
        <dbReference type="ARBA" id="ARBA00023065"/>
    </source>
</evidence>
<sequence length="561" mass="57969">MAGEAAHGAHSVVATIQPAITLLGLGIGAALASRALRLNPIVGYIGLGLGLASLGMADDFSGPLVAAMAEAGVMFLLFNLGLHFSLGRIRAEAGNIFGFGALQMLIAGGASAALFAALGLPAAFAIIVGFSMGLSSTAVVIGLIRERDQEDCPVGRAAQAILIFQDIAAILLLVAAGALAGGGAMASALGLAGVKALAAFGIAVLFARYLTEPLFRLIARVGTTEVYTATALFIALAAGWATGMAGLSLTLGAFLGGMAVADSRYRILVQTEIDAFRGLFLSFFFISVGLSINPALLAQDWLWVLLGAAGLIAIKCTLNVVAALINRWSVPGSIQLGFLLGQGSEFTLVLLALPAVAGLVEPRLVSMLVTAIAISLALTPAISNIGRKLAGRLRSGPPDSKLSGDDAPVLIIGLTPAGRAVADALAFNDIGYLALEPDHDRFQTALADGYHVHRANPADPRSWDAIGMGRREVVVVATGNLAVSRDLTPLVKQRLPDIERVIALPGPEAVDEFNTLGMVPVDTSIEGEHERLVDLVFTALDRERKLSAPSWAGEERLNAAA</sequence>
<dbReference type="RefSeq" id="WP_072675524.1">
    <property type="nucleotide sequence ID" value="NZ_FRDF01000017.1"/>
</dbReference>
<keyword evidence="6" id="KW-0630">Potassium</keyword>
<evidence type="ECO:0000256" key="3">
    <source>
        <dbReference type="ARBA" id="ARBA00022449"/>
    </source>
</evidence>
<evidence type="ECO:0000256" key="4">
    <source>
        <dbReference type="ARBA" id="ARBA00022538"/>
    </source>
</evidence>
<dbReference type="OrthoDB" id="9781411at2"/>
<feature type="transmembrane region" description="Helical" evidence="10">
    <location>
        <begin position="244"/>
        <end position="263"/>
    </location>
</feature>
<feature type="transmembrane region" description="Helical" evidence="10">
    <location>
        <begin position="12"/>
        <end position="31"/>
    </location>
</feature>
<evidence type="ECO:0000256" key="2">
    <source>
        <dbReference type="ARBA" id="ARBA00022448"/>
    </source>
</evidence>
<keyword evidence="5 10" id="KW-0812">Transmembrane</keyword>
<evidence type="ECO:0000259" key="11">
    <source>
        <dbReference type="Pfam" id="PF00999"/>
    </source>
</evidence>
<dbReference type="Gene3D" id="1.20.1530.20">
    <property type="match status" value="1"/>
</dbReference>
<comment type="subcellular location">
    <subcellularLocation>
        <location evidence="1">Membrane</location>
        <topology evidence="1">Multi-pass membrane protein</topology>
    </subcellularLocation>
</comment>
<feature type="transmembrane region" description="Helical" evidence="10">
    <location>
        <begin position="96"/>
        <end position="118"/>
    </location>
</feature>
<keyword evidence="8" id="KW-0406">Ion transport</keyword>
<dbReference type="Pfam" id="PF02254">
    <property type="entry name" value="TrkA_N"/>
    <property type="match status" value="1"/>
</dbReference>
<feature type="domain" description="RCK N-terminal" evidence="12">
    <location>
        <begin position="409"/>
        <end position="517"/>
    </location>
</feature>
<dbReference type="EMBL" id="FRDF01000017">
    <property type="protein sequence ID" value="SHN64131.1"/>
    <property type="molecule type" value="Genomic_DNA"/>
</dbReference>
<keyword evidence="4" id="KW-0633">Potassium transport</keyword>
<dbReference type="InterPro" id="IPR038770">
    <property type="entry name" value="Na+/solute_symporter_sf"/>
</dbReference>
<dbReference type="SUPFAM" id="SSF51735">
    <property type="entry name" value="NAD(P)-binding Rossmann-fold domains"/>
    <property type="match status" value="1"/>
</dbReference>
<feature type="transmembrane region" description="Helical" evidence="10">
    <location>
        <begin position="217"/>
        <end position="238"/>
    </location>
</feature>
<accession>A0A1M7T0H7</accession>
<dbReference type="PANTHER" id="PTHR46157">
    <property type="entry name" value="K(+) EFFLUX ANTIPORTER 3, CHLOROPLASTIC"/>
    <property type="match status" value="1"/>
</dbReference>
<dbReference type="AlphaFoldDB" id="A0A1M7T0H7"/>
<feature type="transmembrane region" description="Helical" evidence="10">
    <location>
        <begin position="63"/>
        <end position="84"/>
    </location>
</feature>
<evidence type="ECO:0000313" key="13">
    <source>
        <dbReference type="EMBL" id="SHN64131.1"/>
    </source>
</evidence>
<keyword evidence="7 10" id="KW-1133">Transmembrane helix</keyword>
<reference evidence="14" key="1">
    <citation type="submission" date="2016-12" db="EMBL/GenBank/DDBJ databases">
        <authorList>
            <person name="Varghese N."/>
            <person name="Submissions S."/>
        </authorList>
    </citation>
    <scope>NUCLEOTIDE SEQUENCE [LARGE SCALE GENOMIC DNA]</scope>
    <source>
        <strain evidence="14">DSM 11032</strain>
    </source>
</reference>
<dbReference type="Gene3D" id="3.40.50.720">
    <property type="entry name" value="NAD(P)-binding Rossmann-like Domain"/>
    <property type="match status" value="1"/>
</dbReference>
<dbReference type="Pfam" id="PF00999">
    <property type="entry name" value="Na_H_Exchanger"/>
    <property type="match status" value="1"/>
</dbReference>
<dbReference type="GO" id="GO:0015297">
    <property type="term" value="F:antiporter activity"/>
    <property type="evidence" value="ECO:0007669"/>
    <property type="project" value="UniProtKB-KW"/>
</dbReference>
<dbReference type="PANTHER" id="PTHR46157:SF4">
    <property type="entry name" value="K(+) EFFLUX ANTIPORTER 3, CHLOROPLASTIC"/>
    <property type="match status" value="1"/>
</dbReference>
<evidence type="ECO:0000256" key="9">
    <source>
        <dbReference type="ARBA" id="ARBA00023136"/>
    </source>
</evidence>
<keyword evidence="9 10" id="KW-0472">Membrane</keyword>
<gene>
    <name evidence="13" type="ORF">SAMN02745193_02685</name>
</gene>
<evidence type="ECO:0000313" key="14">
    <source>
        <dbReference type="Proteomes" id="UP000184391"/>
    </source>
</evidence>
<feature type="transmembrane region" description="Helical" evidence="10">
    <location>
        <begin position="186"/>
        <end position="210"/>
    </location>
</feature>
<evidence type="ECO:0000256" key="7">
    <source>
        <dbReference type="ARBA" id="ARBA00022989"/>
    </source>
</evidence>
<evidence type="ECO:0000256" key="10">
    <source>
        <dbReference type="SAM" id="Phobius"/>
    </source>
</evidence>
<feature type="transmembrane region" description="Helical" evidence="10">
    <location>
        <begin position="275"/>
        <end position="296"/>
    </location>
</feature>
<dbReference type="GO" id="GO:0016020">
    <property type="term" value="C:membrane"/>
    <property type="evidence" value="ECO:0007669"/>
    <property type="project" value="UniProtKB-SubCell"/>
</dbReference>
<feature type="transmembrane region" description="Helical" evidence="10">
    <location>
        <begin position="337"/>
        <end position="358"/>
    </location>
</feature>
<protein>
    <submittedName>
        <fullName evidence="13">Kef-type potassium/proton antiporter, CPA2 family</fullName>
    </submittedName>
</protein>
<feature type="transmembrane region" description="Helical" evidence="10">
    <location>
        <begin position="124"/>
        <end position="145"/>
    </location>
</feature>
<evidence type="ECO:0000256" key="5">
    <source>
        <dbReference type="ARBA" id="ARBA00022692"/>
    </source>
</evidence>
<feature type="transmembrane region" description="Helical" evidence="10">
    <location>
        <begin position="302"/>
        <end position="325"/>
    </location>
</feature>
<dbReference type="GO" id="GO:1902600">
    <property type="term" value="P:proton transmembrane transport"/>
    <property type="evidence" value="ECO:0007669"/>
    <property type="project" value="InterPro"/>
</dbReference>
<dbReference type="InterPro" id="IPR003148">
    <property type="entry name" value="RCK_N"/>
</dbReference>